<evidence type="ECO:0000256" key="3">
    <source>
        <dbReference type="ARBA" id="ARBA00022741"/>
    </source>
</evidence>
<evidence type="ECO:0000259" key="5">
    <source>
        <dbReference type="Pfam" id="PF02223"/>
    </source>
</evidence>
<evidence type="ECO:0000256" key="1">
    <source>
        <dbReference type="ARBA" id="ARBA00009776"/>
    </source>
</evidence>
<keyword evidence="4" id="KW-0067">ATP-binding</keyword>
<comment type="similarity">
    <text evidence="1">Belongs to the thymidylate kinase family.</text>
</comment>
<dbReference type="OrthoDB" id="9774907at2"/>
<evidence type="ECO:0000313" key="6">
    <source>
        <dbReference type="EMBL" id="MPV35977.1"/>
    </source>
</evidence>
<dbReference type="GO" id="GO:0004798">
    <property type="term" value="F:dTMP kinase activity"/>
    <property type="evidence" value="ECO:0007669"/>
    <property type="project" value="TreeGrafter"/>
</dbReference>
<dbReference type="InterPro" id="IPR027417">
    <property type="entry name" value="P-loop_NTPase"/>
</dbReference>
<protein>
    <recommendedName>
        <fullName evidence="2">Thymidylate kinase</fullName>
    </recommendedName>
</protein>
<dbReference type="GO" id="GO:0005737">
    <property type="term" value="C:cytoplasm"/>
    <property type="evidence" value="ECO:0007669"/>
    <property type="project" value="TreeGrafter"/>
</dbReference>
<reference evidence="6 7" key="1">
    <citation type="submission" date="2019-10" db="EMBL/GenBank/DDBJ databases">
        <title>Georgenia wutianyii sp. nov. and Georgenia yuyongxinii sp. nov. isolated from plateau pika (Ochotona curzoniae) in the Qinghai-Tibet plateau of China.</title>
        <authorList>
            <person name="Tian Z."/>
        </authorList>
    </citation>
    <scope>NUCLEOTIDE SEQUENCE [LARGE SCALE GENOMIC DNA]</scope>
    <source>
        <strain evidence="6 7">JCM 19765</strain>
    </source>
</reference>
<gene>
    <name evidence="6" type="ORF">GB881_02750</name>
</gene>
<dbReference type="PANTHER" id="PTHR10344">
    <property type="entry name" value="THYMIDYLATE KINASE"/>
    <property type="match status" value="1"/>
</dbReference>
<dbReference type="Proteomes" id="UP000437709">
    <property type="component" value="Unassembled WGS sequence"/>
</dbReference>
<name>A0A6N7EH01_9MICO</name>
<comment type="caution">
    <text evidence="6">The sequence shown here is derived from an EMBL/GenBank/DDBJ whole genome shotgun (WGS) entry which is preliminary data.</text>
</comment>
<dbReference type="InterPro" id="IPR039430">
    <property type="entry name" value="Thymidylate_kin-like_dom"/>
</dbReference>
<keyword evidence="3" id="KW-0547">Nucleotide-binding</keyword>
<feature type="domain" description="Thymidylate kinase-like" evidence="5">
    <location>
        <begin position="14"/>
        <end position="112"/>
    </location>
</feature>
<accession>A0A6N7EH01</accession>
<dbReference type="PANTHER" id="PTHR10344:SF4">
    <property type="entry name" value="UMP-CMP KINASE 2, MITOCHONDRIAL"/>
    <property type="match status" value="1"/>
</dbReference>
<evidence type="ECO:0000313" key="7">
    <source>
        <dbReference type="Proteomes" id="UP000437709"/>
    </source>
</evidence>
<evidence type="ECO:0000256" key="2">
    <source>
        <dbReference type="ARBA" id="ARBA00017144"/>
    </source>
</evidence>
<dbReference type="GO" id="GO:0006227">
    <property type="term" value="P:dUDP biosynthetic process"/>
    <property type="evidence" value="ECO:0007669"/>
    <property type="project" value="TreeGrafter"/>
</dbReference>
<sequence length="199" mass="21871">MTNYALKAGTLIVLEGLDKTGKSTQSDALRRVLDPTSASHVHMPSGLSVFTDETYSMLESSLRSPASGVAKQLAHLACHAESIPIIRELLASQAVVLDRWWWSTLAYGWYSGVLPAAGVTETTFRNLIDSIWSPLTASVVFLFDRPYEDDANNSDPILNGYHELAKTHQDITVHVPQGEPTDVTESIIAVLRDLDLLKH</sequence>
<organism evidence="6 7">
    <name type="scientific">Georgenia subflava</name>
    <dbReference type="NCBI Taxonomy" id="1622177"/>
    <lineage>
        <taxon>Bacteria</taxon>
        <taxon>Bacillati</taxon>
        <taxon>Actinomycetota</taxon>
        <taxon>Actinomycetes</taxon>
        <taxon>Micrococcales</taxon>
        <taxon>Bogoriellaceae</taxon>
        <taxon>Georgenia</taxon>
    </lineage>
</organism>
<proteinExistence type="inferred from homology"/>
<dbReference type="AlphaFoldDB" id="A0A6N7EH01"/>
<dbReference type="GO" id="GO:0006235">
    <property type="term" value="P:dTTP biosynthetic process"/>
    <property type="evidence" value="ECO:0007669"/>
    <property type="project" value="TreeGrafter"/>
</dbReference>
<dbReference type="Pfam" id="PF02223">
    <property type="entry name" value="Thymidylate_kin"/>
    <property type="match status" value="1"/>
</dbReference>
<keyword evidence="7" id="KW-1185">Reference proteome</keyword>
<dbReference type="SUPFAM" id="SSF52540">
    <property type="entry name" value="P-loop containing nucleoside triphosphate hydrolases"/>
    <property type="match status" value="1"/>
</dbReference>
<evidence type="ECO:0000256" key="4">
    <source>
        <dbReference type="ARBA" id="ARBA00022840"/>
    </source>
</evidence>
<dbReference type="EMBL" id="WHPC01000005">
    <property type="protein sequence ID" value="MPV35977.1"/>
    <property type="molecule type" value="Genomic_DNA"/>
</dbReference>
<dbReference type="GO" id="GO:0006233">
    <property type="term" value="P:dTDP biosynthetic process"/>
    <property type="evidence" value="ECO:0007669"/>
    <property type="project" value="TreeGrafter"/>
</dbReference>
<dbReference type="GO" id="GO:0005524">
    <property type="term" value="F:ATP binding"/>
    <property type="evidence" value="ECO:0007669"/>
    <property type="project" value="UniProtKB-KW"/>
</dbReference>
<dbReference type="Gene3D" id="3.40.50.300">
    <property type="entry name" value="P-loop containing nucleotide triphosphate hydrolases"/>
    <property type="match status" value="1"/>
</dbReference>
<dbReference type="RefSeq" id="WP_152193240.1">
    <property type="nucleotide sequence ID" value="NZ_VUKD01000001.1"/>
</dbReference>